<proteinExistence type="predicted"/>
<dbReference type="AlphaFoldDB" id="X1D5J3"/>
<reference evidence="1" key="1">
    <citation type="journal article" date="2014" name="Front. Microbiol.">
        <title>High frequency of phylogenetically diverse reductive dehalogenase-homologous genes in deep subseafloor sedimentary metagenomes.</title>
        <authorList>
            <person name="Kawai M."/>
            <person name="Futagami T."/>
            <person name="Toyoda A."/>
            <person name="Takaki Y."/>
            <person name="Nishi S."/>
            <person name="Hori S."/>
            <person name="Arai W."/>
            <person name="Tsubouchi T."/>
            <person name="Morono Y."/>
            <person name="Uchiyama I."/>
            <person name="Ito T."/>
            <person name="Fujiyama A."/>
            <person name="Inagaki F."/>
            <person name="Takami H."/>
        </authorList>
    </citation>
    <scope>NUCLEOTIDE SEQUENCE</scope>
    <source>
        <strain evidence="1">Expedition CK06-06</strain>
    </source>
</reference>
<evidence type="ECO:0000313" key="1">
    <source>
        <dbReference type="EMBL" id="GAH03540.1"/>
    </source>
</evidence>
<accession>X1D5J3</accession>
<sequence length="163" mass="18257">MAVSEKGWSTLAEAITYFTDERLETTVWDAIAAIGVLTIPDIRNKALNMAYNRIYYDPRYTVPAAGAETATQKVILIKVQCEMANYLVVHLADEDRRMGLRGQGVIKAGIVKEDYKDNSMELPVPPFIDALLADEGFTTEKAFGMVDIDRDEDKSVDEKVDKF</sequence>
<comment type="caution">
    <text evidence="1">The sequence shown here is derived from an EMBL/GenBank/DDBJ whole genome shotgun (WGS) entry which is preliminary data.</text>
</comment>
<organism evidence="1">
    <name type="scientific">marine sediment metagenome</name>
    <dbReference type="NCBI Taxonomy" id="412755"/>
    <lineage>
        <taxon>unclassified sequences</taxon>
        <taxon>metagenomes</taxon>
        <taxon>ecological metagenomes</taxon>
    </lineage>
</organism>
<name>X1D5J3_9ZZZZ</name>
<dbReference type="EMBL" id="BART01021730">
    <property type="protein sequence ID" value="GAH03540.1"/>
    <property type="molecule type" value="Genomic_DNA"/>
</dbReference>
<protein>
    <submittedName>
        <fullName evidence="1">Uncharacterized protein</fullName>
    </submittedName>
</protein>
<gene>
    <name evidence="1" type="ORF">S01H4_39986</name>
</gene>